<accession>A0A259TVW1</accession>
<evidence type="ECO:0000313" key="1">
    <source>
        <dbReference type="EMBL" id="OZC01688.1"/>
    </source>
</evidence>
<gene>
    <name evidence="1" type="ORF">BSZ36_01030</name>
</gene>
<reference evidence="1 2" key="1">
    <citation type="submission" date="2016-11" db="EMBL/GenBank/DDBJ databases">
        <title>Study of marine rhodopsin-containing bacteria.</title>
        <authorList>
            <person name="Yoshizawa S."/>
            <person name="Kumagai Y."/>
            <person name="Kogure K."/>
        </authorList>
    </citation>
    <scope>NUCLEOTIDE SEQUENCE [LARGE SCALE GENOMIC DNA]</scope>
    <source>
        <strain evidence="1 2">SG-29</strain>
    </source>
</reference>
<dbReference type="Proteomes" id="UP000216446">
    <property type="component" value="Unassembled WGS sequence"/>
</dbReference>
<name>A0A259TVW1_9BACT</name>
<sequence>MTPIRLRQLGQYDASFEASVDADGIWRVDGGSYVTRGVREGRLSSAEHAAIGALAAAVAMRETHAIPEDARGFTSTLDVGGDTLEWWGPPPTPALRALANALAGLGA</sequence>
<comment type="caution">
    <text evidence="1">The sequence shown here is derived from an EMBL/GenBank/DDBJ whole genome shotgun (WGS) entry which is preliminary data.</text>
</comment>
<protein>
    <submittedName>
        <fullName evidence="1">Uncharacterized protein</fullName>
    </submittedName>
</protein>
<dbReference type="AlphaFoldDB" id="A0A259TVW1"/>
<dbReference type="InParanoid" id="A0A259TVW1"/>
<dbReference type="EMBL" id="MQWB01000001">
    <property type="protein sequence ID" value="OZC01688.1"/>
    <property type="molecule type" value="Genomic_DNA"/>
</dbReference>
<evidence type="ECO:0000313" key="2">
    <source>
        <dbReference type="Proteomes" id="UP000216446"/>
    </source>
</evidence>
<proteinExistence type="predicted"/>
<dbReference type="RefSeq" id="WP_179270953.1">
    <property type="nucleotide sequence ID" value="NZ_MQWB01000001.1"/>
</dbReference>
<keyword evidence="2" id="KW-1185">Reference proteome</keyword>
<organism evidence="1 2">
    <name type="scientific">Rubricoccus marinus</name>
    <dbReference type="NCBI Taxonomy" id="716817"/>
    <lineage>
        <taxon>Bacteria</taxon>
        <taxon>Pseudomonadati</taxon>
        <taxon>Rhodothermota</taxon>
        <taxon>Rhodothermia</taxon>
        <taxon>Rhodothermales</taxon>
        <taxon>Rubricoccaceae</taxon>
        <taxon>Rubricoccus</taxon>
    </lineage>
</organism>